<feature type="compositionally biased region" description="Basic and acidic residues" evidence="1">
    <location>
        <begin position="452"/>
        <end position="462"/>
    </location>
</feature>
<gene>
    <name evidence="2" type="ORF">BDDG_12243</name>
</gene>
<evidence type="ECO:0008006" key="3">
    <source>
        <dbReference type="Google" id="ProtNLM"/>
    </source>
</evidence>
<organism evidence="2">
    <name type="scientific">Ajellomyces dermatitidis (strain ATCC 18188 / CBS 674.68)</name>
    <name type="common">Blastomyces dermatitidis</name>
    <dbReference type="NCBI Taxonomy" id="653446"/>
    <lineage>
        <taxon>Eukaryota</taxon>
        <taxon>Fungi</taxon>
        <taxon>Dikarya</taxon>
        <taxon>Ascomycota</taxon>
        <taxon>Pezizomycotina</taxon>
        <taxon>Eurotiomycetes</taxon>
        <taxon>Eurotiomycetidae</taxon>
        <taxon>Onygenales</taxon>
        <taxon>Ajellomycetaceae</taxon>
        <taxon>Blastomyces</taxon>
    </lineage>
</organism>
<proteinExistence type="predicted"/>
<feature type="compositionally biased region" description="Acidic residues" evidence="1">
    <location>
        <begin position="463"/>
        <end position="476"/>
    </location>
</feature>
<accession>A0A0J9EMZ6</accession>
<evidence type="ECO:0000256" key="1">
    <source>
        <dbReference type="SAM" id="MobiDB-lite"/>
    </source>
</evidence>
<evidence type="ECO:0000313" key="2">
    <source>
        <dbReference type="EMBL" id="KMW67668.1"/>
    </source>
</evidence>
<dbReference type="PANTHER" id="PTHR37535:SF2">
    <property type="entry name" value="FINGER DOMAIN PROTEIN, PUTATIVE (AFU_ORTHOLOGUE AFUA_6G09300)-RELATED"/>
    <property type="match status" value="1"/>
</dbReference>
<dbReference type="OrthoDB" id="4206656at2759"/>
<dbReference type="Pfam" id="PF11917">
    <property type="entry name" value="DUF3435"/>
    <property type="match status" value="1"/>
</dbReference>
<dbReference type="AlphaFoldDB" id="A0A0J9EMZ6"/>
<feature type="compositionally biased region" description="Basic and acidic residues" evidence="1">
    <location>
        <begin position="912"/>
        <end position="924"/>
    </location>
</feature>
<feature type="region of interest" description="Disordered" evidence="1">
    <location>
        <begin position="413"/>
        <end position="483"/>
    </location>
</feature>
<dbReference type="EMBL" id="GG749430">
    <property type="protein sequence ID" value="KMW67668.1"/>
    <property type="molecule type" value="Genomic_DNA"/>
</dbReference>
<dbReference type="Proteomes" id="UP000007802">
    <property type="component" value="Unassembled WGS sequence"/>
</dbReference>
<reference evidence="2" key="1">
    <citation type="submission" date="2010-03" db="EMBL/GenBank/DDBJ databases">
        <title>Annotation of Blastomyces dermatitidis strain ATCC 18188.</title>
        <authorList>
            <consortium name="The Broad Institute Genome Sequencing Platform"/>
            <consortium name="Broad Institute Genome Sequencing Center for Infectious Disease."/>
            <person name="Cuomo C."/>
            <person name="Klein B."/>
            <person name="Sullivan T."/>
            <person name="Heitman J."/>
            <person name="Young S."/>
            <person name="Zeng Q."/>
            <person name="Gargeya S."/>
            <person name="Alvarado L."/>
            <person name="Berlin A.M."/>
            <person name="Chapman S.B."/>
            <person name="Chen Z."/>
            <person name="Freedman E."/>
            <person name="Gellesch M."/>
            <person name="Goldberg J."/>
            <person name="Griggs A."/>
            <person name="Gujja S."/>
            <person name="Heilman E."/>
            <person name="Heiman D."/>
            <person name="Howarth C."/>
            <person name="Mehta T."/>
            <person name="Neiman D."/>
            <person name="Pearson M."/>
            <person name="Roberts A."/>
            <person name="Saif S."/>
            <person name="Shea T."/>
            <person name="Shenoy N."/>
            <person name="Sisk P."/>
            <person name="Stolte C."/>
            <person name="Sykes S."/>
            <person name="White J."/>
            <person name="Yandava C."/>
            <person name="Haas B."/>
            <person name="Nusbaum C."/>
            <person name="Birren B."/>
        </authorList>
    </citation>
    <scope>NUCLEOTIDE SEQUENCE</scope>
    <source>
        <strain evidence="2">ATCC 18188</strain>
    </source>
</reference>
<dbReference type="PANTHER" id="PTHR37535">
    <property type="entry name" value="FLUG DOMAIN PROTEIN"/>
    <property type="match status" value="1"/>
</dbReference>
<protein>
    <recommendedName>
        <fullName evidence="3">C2H2 finger domain-containing protein</fullName>
    </recommendedName>
</protein>
<sequence>MARTRRLKWGEVIYSTAREGRKRPIFLLVLKTYEQTVKYFSHFLKHSNLVQKAAAYHLSISLKECEPDGFNNWLFGSFNLLRIYHYFHDSYIIFVATYLSSLDMNLRSGCVRRKGLMLDGLRAGYLLIQYIDKSEVPVPRIGSFIINDNGFLVLSNRPLSLKIHQLESEEIPVDIPRDMTYTSVDSYVADTLAFHDSCLHNRPNAIKDRFDGIWQLSALSAMRAVASRFFERDLRFGPFVYMFNDLHQSNILVDGSDDDGANFRVVGPIWNIPGIAIVAIVTEEGREALASSLIVRLRAHSKKATLSALKASFRTGNKTAWIEAGSPTAAPTFHEGAENGYMDTYWLTPGMGLVPGHGSLNIFTFDLNHLRRATKQETDTSPFAAYLRHLLSNIHLQLSLCWDILASSRSIDRRDHDHRRAQDQKSDSESSYSDLHGRSEAPLETDLTEPDVPERPAKRPNSDEGDFSNDPLDDTGVDLSAIPEDYGKSAGTLLRRGRIEKRWLQYCKVKARQLPDERKWHNPKRALCEASDNDIHRFLGWCLKLKRGKDGRHLKGIHKASSFKGDWRSFRLYYERVTKNKIRDEDGSNVRRRIKYLIDTNGLDTMQYKDLQFSLQKDPHGGPPIPLVELTAQGVKKFMGEIKLITFPLPEVIYGPFLIFCLHTYLFGMLFHAKAFQAPGLTSMAELRKLFSHRFRYGSGKILNESGWVSEEQRMLIMKHADRRTFIDHYHPRTVGTEMIRTICGLDPDKEMMRSVARLDRWRDQRRSRHLTTEDKKRMKDHPELVTARQKLETITAEYHQTRNPDFPARIRRQERESLLDIEAQLLGTMADESEESLSSEDNMHLTLLGLLQKLLSYPISDSLEAEWQCHNEAVDYVVLYCDTSEEGPLRGRLKKNLKKTQPPAGNSGPYDDPHSKDDSEKKKHLLSHDELLRLTTEHIEKAPKPRACFQCFSDRKLPDEVRCRMFYDPGCLTKHYDSHHLQDEQCN</sequence>
<dbReference type="InterPro" id="IPR021842">
    <property type="entry name" value="DUF3435"/>
</dbReference>
<name>A0A0J9EMZ6_AJEDA</name>
<feature type="compositionally biased region" description="Basic and acidic residues" evidence="1">
    <location>
        <begin position="413"/>
        <end position="428"/>
    </location>
</feature>
<feature type="region of interest" description="Disordered" evidence="1">
    <location>
        <begin position="893"/>
        <end position="924"/>
    </location>
</feature>